<name>A0A9P1BUZ6_9DINO</name>
<evidence type="ECO:0000313" key="6">
    <source>
        <dbReference type="Proteomes" id="UP001152797"/>
    </source>
</evidence>
<sequence>MTLAGKKARKGARQDGEAVEEAPALSASATAARHLQSLRRKSDVEPPKDPPMKPSKPISKDSKAEGQTQSPAPKVTMTPKLERILRNSMMMVLLKNLCLFVMLAPIAFGECQEERLCLPVVSMLILFIDLSVCTGHLMLGFFEPTYRQDFISNHFWLMTVLWSIWNILSHPFWRDNTIDVFIVYPEELHTVLNMVAVLAFSFTQTVPSWRHLACLIIGEFFLSLALSAAEVSSRMVEALDPTALDSPTVRFDLVIFNIAILIIGSTMALGSLGSEKDMLDSTTDGLSLASTLRSQAFEDDLERRKRAVLTALCDTVLTTNAQFAVIMSNESADKLFKRPMLHEFFTDYLKDSAEKAKFLSAMKKQFAQDDSLSDGPKRLVVTLRDVKNKPFDADVVVSDASTDMRTGKVSKVMVGMHVRPEYRSQVLEAGKQRPRLSSKGVDPPQTSQGPSRAGAGPGTQSVNGVRRLSRDDKRSGQPAAKGVEEQRQSHREFSKELLSMYIDLLRSRSAGSRPTDSKGGTGKGQSARPAAGVPKIRLHRSNYESFRRRAASQSSTSPS</sequence>
<reference evidence="4" key="2">
    <citation type="submission" date="2024-04" db="EMBL/GenBank/DDBJ databases">
        <authorList>
            <person name="Chen Y."/>
            <person name="Shah S."/>
            <person name="Dougan E. K."/>
            <person name="Thang M."/>
            <person name="Chan C."/>
        </authorList>
    </citation>
    <scope>NUCLEOTIDE SEQUENCE [LARGE SCALE GENOMIC DNA]</scope>
</reference>
<protein>
    <submittedName>
        <fullName evidence="5">PAS domain-containing protein</fullName>
    </submittedName>
</protein>
<organism evidence="3">
    <name type="scientific">Cladocopium goreaui</name>
    <dbReference type="NCBI Taxonomy" id="2562237"/>
    <lineage>
        <taxon>Eukaryota</taxon>
        <taxon>Sar</taxon>
        <taxon>Alveolata</taxon>
        <taxon>Dinophyceae</taxon>
        <taxon>Suessiales</taxon>
        <taxon>Symbiodiniaceae</taxon>
        <taxon>Cladocopium</taxon>
    </lineage>
</organism>
<gene>
    <name evidence="3" type="ORF">C1SCF055_LOCUS6860</name>
</gene>
<keyword evidence="6" id="KW-1185">Reference proteome</keyword>
<feature type="transmembrane region" description="Helical" evidence="2">
    <location>
        <begin position="213"/>
        <end position="233"/>
    </location>
</feature>
<proteinExistence type="predicted"/>
<dbReference type="EMBL" id="CAMXCT020000442">
    <property type="protein sequence ID" value="CAL1132238.1"/>
    <property type="molecule type" value="Genomic_DNA"/>
</dbReference>
<evidence type="ECO:0000313" key="4">
    <source>
        <dbReference type="EMBL" id="CAL1132238.1"/>
    </source>
</evidence>
<feature type="region of interest" description="Disordered" evidence="1">
    <location>
        <begin position="506"/>
        <end position="559"/>
    </location>
</feature>
<dbReference type="EMBL" id="CAMXCT010000442">
    <property type="protein sequence ID" value="CAI3978863.1"/>
    <property type="molecule type" value="Genomic_DNA"/>
</dbReference>
<accession>A0A9P1BUZ6</accession>
<evidence type="ECO:0000256" key="1">
    <source>
        <dbReference type="SAM" id="MobiDB-lite"/>
    </source>
</evidence>
<feature type="region of interest" description="Disordered" evidence="1">
    <location>
        <begin position="1"/>
        <end position="77"/>
    </location>
</feature>
<feature type="transmembrane region" description="Helical" evidence="2">
    <location>
        <begin position="154"/>
        <end position="173"/>
    </location>
</feature>
<feature type="transmembrane region" description="Helical" evidence="2">
    <location>
        <begin position="253"/>
        <end position="272"/>
    </location>
</feature>
<keyword evidence="2" id="KW-0472">Membrane</keyword>
<dbReference type="EMBL" id="CAMXCT030000442">
    <property type="protein sequence ID" value="CAL4766175.1"/>
    <property type="molecule type" value="Genomic_DNA"/>
</dbReference>
<evidence type="ECO:0000313" key="5">
    <source>
        <dbReference type="EMBL" id="CAL4766175.1"/>
    </source>
</evidence>
<keyword evidence="2" id="KW-0812">Transmembrane</keyword>
<evidence type="ECO:0000256" key="2">
    <source>
        <dbReference type="SAM" id="Phobius"/>
    </source>
</evidence>
<comment type="caution">
    <text evidence="3">The sequence shown here is derived from an EMBL/GenBank/DDBJ whole genome shotgun (WGS) entry which is preliminary data.</text>
</comment>
<feature type="compositionally biased region" description="Basic residues" evidence="1">
    <location>
        <begin position="1"/>
        <end position="11"/>
    </location>
</feature>
<feature type="compositionally biased region" description="Basic and acidic residues" evidence="1">
    <location>
        <begin position="482"/>
        <end position="491"/>
    </location>
</feature>
<reference evidence="3" key="1">
    <citation type="submission" date="2022-10" db="EMBL/GenBank/DDBJ databases">
        <authorList>
            <person name="Chen Y."/>
            <person name="Dougan E. K."/>
            <person name="Chan C."/>
            <person name="Rhodes N."/>
            <person name="Thang M."/>
        </authorList>
    </citation>
    <scope>NUCLEOTIDE SEQUENCE</scope>
</reference>
<keyword evidence="2" id="KW-1133">Transmembrane helix</keyword>
<feature type="transmembrane region" description="Helical" evidence="2">
    <location>
        <begin position="120"/>
        <end position="142"/>
    </location>
</feature>
<dbReference type="OrthoDB" id="425172at2759"/>
<feature type="compositionally biased region" description="Low complexity" evidence="1">
    <location>
        <begin position="22"/>
        <end position="32"/>
    </location>
</feature>
<feature type="region of interest" description="Disordered" evidence="1">
    <location>
        <begin position="425"/>
        <end position="491"/>
    </location>
</feature>
<dbReference type="Proteomes" id="UP001152797">
    <property type="component" value="Unassembled WGS sequence"/>
</dbReference>
<dbReference type="AlphaFoldDB" id="A0A9P1BUZ6"/>
<evidence type="ECO:0000313" key="3">
    <source>
        <dbReference type="EMBL" id="CAI3978863.1"/>
    </source>
</evidence>
<feature type="transmembrane region" description="Helical" evidence="2">
    <location>
        <begin position="89"/>
        <end position="108"/>
    </location>
</feature>
<feature type="transmembrane region" description="Helical" evidence="2">
    <location>
        <begin position="188"/>
        <end position="206"/>
    </location>
</feature>
<feature type="compositionally biased region" description="Basic and acidic residues" evidence="1">
    <location>
        <begin position="40"/>
        <end position="51"/>
    </location>
</feature>